<evidence type="ECO:0000313" key="1">
    <source>
        <dbReference type="EMBL" id="AKF15959.1"/>
    </source>
</evidence>
<protein>
    <submittedName>
        <fullName evidence="1">Uncharacterized protein</fullName>
    </submittedName>
</protein>
<geneLocation type="plasmid" evidence="1">
    <name>pVAPN2012</name>
</geneLocation>
<accession>A0A0F6YRD7</accession>
<sequence length="80" mass="8890">MSEWAEWTSAEESVVESHDCLPQQVSVSQQGALSVAHCQSRSLKNGGHMSQTNQGQSPPIVYLRQFGSVVCRFSAPRRWV</sequence>
<reference evidence="1" key="1">
    <citation type="journal article" date="2015" name="Infect. Immun.">
        <title>An Invertron-Like Linear Plasmid Mediates Intracellular Survival and Virulence in Bovine Isolates of Rhodococcus equi.</title>
        <authorList>
            <person name="Valero-Rello A."/>
            <person name="Hapeshi A."/>
            <person name="Anastasi E."/>
            <person name="Alvarez S."/>
            <person name="Scortti M."/>
            <person name="Meijer W.G."/>
            <person name="MacArthur I."/>
            <person name="Vazquez-Boland J.A."/>
        </authorList>
    </citation>
    <scope>NUCLEOTIDE SEQUENCE</scope>
    <source>
        <strain evidence="1">PAM2012</strain>
        <plasmid evidence="1">pVAPN2012</plasmid>
    </source>
</reference>
<dbReference type="EMBL" id="KP851975">
    <property type="protein sequence ID" value="AKF15959.1"/>
    <property type="molecule type" value="Genomic_DNA"/>
</dbReference>
<name>A0A0F6YRD7_RHOHA</name>
<dbReference type="AlphaFoldDB" id="A0A0F6YRD7"/>
<proteinExistence type="predicted"/>
<gene>
    <name evidence="1" type="ORF">pVAPN2012_0002</name>
</gene>
<keyword evidence="1" id="KW-0614">Plasmid</keyword>
<organism evidence="1">
    <name type="scientific">Rhodococcus hoagii</name>
    <name type="common">Corynebacterium equii</name>
    <dbReference type="NCBI Taxonomy" id="43767"/>
    <lineage>
        <taxon>Bacteria</taxon>
        <taxon>Bacillati</taxon>
        <taxon>Actinomycetota</taxon>
        <taxon>Actinomycetes</taxon>
        <taxon>Mycobacteriales</taxon>
        <taxon>Nocardiaceae</taxon>
        <taxon>Prescottella</taxon>
    </lineage>
</organism>